<dbReference type="AlphaFoldDB" id="A0A9P6QVR8"/>
<dbReference type="EMBL" id="JAAAIN010001417">
    <property type="protein sequence ID" value="KAG0303285.1"/>
    <property type="molecule type" value="Genomic_DNA"/>
</dbReference>
<feature type="non-terminal residue" evidence="1">
    <location>
        <position position="1"/>
    </location>
</feature>
<comment type="caution">
    <text evidence="1">The sequence shown here is derived from an EMBL/GenBank/DDBJ whole genome shotgun (WGS) entry which is preliminary data.</text>
</comment>
<sequence>SLPITVVGDYVMGILEMLKYGVYMDRIPRVTSQRVSLAIKYLESKGYPGIPYLRSGLIGTLTVKDEDELAQEIGQLSGGPQDEIDEGMAFGQMRLIATALRNSDIEMFTLTEADPETKRIQPFRRLRFGHNEHLLIIKFAGTKEGEVVECDVEKVTDFAGDDMMAFIEKRQWKDEVTCTSEVDFGAQFLHLRYLSKVITRRSHDSYRAEVRELILLSRHLKAIMLDCQMPDFDPSQIFETYKELMSYHLTIEMLQIHSGMHSAEEAILKEAMEDMIIRGSVIAKAGMKESVSRAKLLANVKVWADYMFATRSKVTDMAVQDSPKRLLRTMESQPAMAVGMPRLTLFHLTCATQSDLLESSWLDIFFKYKDPASKK</sequence>
<keyword evidence="2" id="KW-1185">Reference proteome</keyword>
<name>A0A9P6QVR8_9FUNG</name>
<dbReference type="OrthoDB" id="2383980at2759"/>
<dbReference type="Proteomes" id="UP000823405">
    <property type="component" value="Unassembled WGS sequence"/>
</dbReference>
<proteinExistence type="predicted"/>
<reference evidence="1" key="1">
    <citation type="journal article" date="2020" name="Fungal Divers.">
        <title>Resolving the Mortierellaceae phylogeny through synthesis of multi-gene phylogenetics and phylogenomics.</title>
        <authorList>
            <person name="Vandepol N."/>
            <person name="Liber J."/>
            <person name="Desiro A."/>
            <person name="Na H."/>
            <person name="Kennedy M."/>
            <person name="Barry K."/>
            <person name="Grigoriev I.V."/>
            <person name="Miller A.N."/>
            <person name="O'Donnell K."/>
            <person name="Stajich J.E."/>
            <person name="Bonito G."/>
        </authorList>
    </citation>
    <scope>NUCLEOTIDE SEQUENCE</scope>
    <source>
        <strain evidence="1">NVP60</strain>
    </source>
</reference>
<evidence type="ECO:0000313" key="2">
    <source>
        <dbReference type="Proteomes" id="UP000823405"/>
    </source>
</evidence>
<organism evidence="1 2">
    <name type="scientific">Linnemannia gamsii</name>
    <dbReference type="NCBI Taxonomy" id="64522"/>
    <lineage>
        <taxon>Eukaryota</taxon>
        <taxon>Fungi</taxon>
        <taxon>Fungi incertae sedis</taxon>
        <taxon>Mucoromycota</taxon>
        <taxon>Mortierellomycotina</taxon>
        <taxon>Mortierellomycetes</taxon>
        <taxon>Mortierellales</taxon>
        <taxon>Mortierellaceae</taxon>
        <taxon>Linnemannia</taxon>
    </lineage>
</organism>
<protein>
    <submittedName>
        <fullName evidence="1">Uncharacterized protein</fullName>
    </submittedName>
</protein>
<gene>
    <name evidence="1" type="ORF">BGZ97_001970</name>
</gene>
<accession>A0A9P6QVR8</accession>
<evidence type="ECO:0000313" key="1">
    <source>
        <dbReference type="EMBL" id="KAG0303285.1"/>
    </source>
</evidence>